<dbReference type="Proteomes" id="UP000032233">
    <property type="component" value="Unassembled WGS sequence"/>
</dbReference>
<feature type="transmembrane region" description="Helical" evidence="2">
    <location>
        <begin position="107"/>
        <end position="125"/>
    </location>
</feature>
<keyword evidence="4" id="KW-1185">Reference proteome</keyword>
<feature type="transmembrane region" description="Helical" evidence="2">
    <location>
        <begin position="137"/>
        <end position="156"/>
    </location>
</feature>
<protein>
    <submittedName>
        <fullName evidence="3">Enoyl-CoA hydratase</fullName>
    </submittedName>
</protein>
<dbReference type="SUPFAM" id="SSF52096">
    <property type="entry name" value="ClpP/crotonase"/>
    <property type="match status" value="1"/>
</dbReference>
<dbReference type="InParanoid" id="A0A0D2HJ99"/>
<gene>
    <name evidence="3" type="ORF">X474_27900</name>
</gene>
<keyword evidence="2" id="KW-0812">Transmembrane</keyword>
<dbReference type="RefSeq" id="WP_052515642.1">
    <property type="nucleotide sequence ID" value="NZ_AZAC01000083.1"/>
</dbReference>
<name>A0A0D2HJ99_9BACT</name>
<dbReference type="CDD" id="cd06558">
    <property type="entry name" value="crotonase-like"/>
    <property type="match status" value="1"/>
</dbReference>
<organism evidence="3 4">
    <name type="scientific">Dethiosulfatarculus sandiegensis</name>
    <dbReference type="NCBI Taxonomy" id="1429043"/>
    <lineage>
        <taxon>Bacteria</taxon>
        <taxon>Pseudomonadati</taxon>
        <taxon>Thermodesulfobacteriota</taxon>
        <taxon>Desulfarculia</taxon>
        <taxon>Desulfarculales</taxon>
        <taxon>Desulfarculaceae</taxon>
        <taxon>Dethiosulfatarculus</taxon>
    </lineage>
</organism>
<evidence type="ECO:0000256" key="1">
    <source>
        <dbReference type="RuleBase" id="RU003707"/>
    </source>
</evidence>
<comment type="similarity">
    <text evidence="1">Belongs to the enoyl-CoA hydratase/isomerase family.</text>
</comment>
<dbReference type="InterPro" id="IPR018376">
    <property type="entry name" value="Enoyl-CoA_hyd/isom_CS"/>
</dbReference>
<dbReference type="OrthoDB" id="5515649at2"/>
<dbReference type="PANTHER" id="PTHR43459">
    <property type="entry name" value="ENOYL-COA HYDRATASE"/>
    <property type="match status" value="1"/>
</dbReference>
<evidence type="ECO:0000313" key="4">
    <source>
        <dbReference type="Proteomes" id="UP000032233"/>
    </source>
</evidence>
<dbReference type="InterPro" id="IPR029045">
    <property type="entry name" value="ClpP/crotonase-like_dom_sf"/>
</dbReference>
<keyword evidence="2" id="KW-0472">Membrane</keyword>
<dbReference type="EMBL" id="AZAC01000083">
    <property type="protein sequence ID" value="KIX10753.1"/>
    <property type="molecule type" value="Genomic_DNA"/>
</dbReference>
<dbReference type="STRING" id="1429043.X474_27900"/>
<evidence type="ECO:0000256" key="2">
    <source>
        <dbReference type="SAM" id="Phobius"/>
    </source>
</evidence>
<evidence type="ECO:0000313" key="3">
    <source>
        <dbReference type="EMBL" id="KIX10753.1"/>
    </source>
</evidence>
<dbReference type="Pfam" id="PF00378">
    <property type="entry name" value="ECH_1"/>
    <property type="match status" value="1"/>
</dbReference>
<sequence length="261" mass="27662">MPDQFVTTKRQKATALVIMNNPHTLNAMDEQMGPALLNALEKLGQDQGVKAVVLTGAGGIFSAGGNLKNAERHLAKNPGQGASPVFDAYTVWVHQVLKAICNLEKPVISAVTGVASGAGLAWILASDFVLLDPLARIKPGFIGVGLVAAAGVTWHLPRLTGLKKASELLMLNRGLSPQEALDLGLVNKVSSPGQAVEEALILADNLAHRPQKTLAATKKLLNQNTRKGLSDHVEAEKNAVLKLADSPEFAKRLAAFMHKTK</sequence>
<dbReference type="PROSITE" id="PS00166">
    <property type="entry name" value="ENOYL_COA_HYDRATASE"/>
    <property type="match status" value="1"/>
</dbReference>
<accession>A0A0D2HJ99</accession>
<dbReference type="AlphaFoldDB" id="A0A0D2HJ99"/>
<dbReference type="PANTHER" id="PTHR43459:SF1">
    <property type="entry name" value="EG:BACN32G11.4 PROTEIN"/>
    <property type="match status" value="1"/>
</dbReference>
<dbReference type="Gene3D" id="3.90.226.10">
    <property type="entry name" value="2-enoyl-CoA Hydratase, Chain A, domain 1"/>
    <property type="match status" value="1"/>
</dbReference>
<dbReference type="GO" id="GO:0003824">
    <property type="term" value="F:catalytic activity"/>
    <property type="evidence" value="ECO:0007669"/>
    <property type="project" value="InterPro"/>
</dbReference>
<proteinExistence type="inferred from homology"/>
<keyword evidence="2" id="KW-1133">Transmembrane helix</keyword>
<reference evidence="3 4" key="1">
    <citation type="submission" date="2013-11" db="EMBL/GenBank/DDBJ databases">
        <title>Metagenomic analysis of a methanogenic consortium involved in long chain n-alkane degradation.</title>
        <authorList>
            <person name="Davidova I.A."/>
            <person name="Callaghan A.V."/>
            <person name="Wawrik B."/>
            <person name="Pruitt S."/>
            <person name="Marks C."/>
            <person name="Duncan K.E."/>
            <person name="Suflita J.M."/>
        </authorList>
    </citation>
    <scope>NUCLEOTIDE SEQUENCE [LARGE SCALE GENOMIC DNA]</scope>
    <source>
        <strain evidence="3 4">SPR</strain>
    </source>
</reference>
<comment type="caution">
    <text evidence="3">The sequence shown here is derived from an EMBL/GenBank/DDBJ whole genome shotgun (WGS) entry which is preliminary data.</text>
</comment>
<dbReference type="InterPro" id="IPR001753">
    <property type="entry name" value="Enoyl-CoA_hydra/iso"/>
</dbReference>